<dbReference type="AlphaFoldDB" id="A0A9N9RQH8"/>
<dbReference type="Proteomes" id="UP001153620">
    <property type="component" value="Chromosome 1"/>
</dbReference>
<protein>
    <submittedName>
        <fullName evidence="2">Uncharacterized protein</fullName>
    </submittedName>
</protein>
<evidence type="ECO:0000256" key="1">
    <source>
        <dbReference type="SAM" id="SignalP"/>
    </source>
</evidence>
<organism evidence="2 3">
    <name type="scientific">Chironomus riparius</name>
    <dbReference type="NCBI Taxonomy" id="315576"/>
    <lineage>
        <taxon>Eukaryota</taxon>
        <taxon>Metazoa</taxon>
        <taxon>Ecdysozoa</taxon>
        <taxon>Arthropoda</taxon>
        <taxon>Hexapoda</taxon>
        <taxon>Insecta</taxon>
        <taxon>Pterygota</taxon>
        <taxon>Neoptera</taxon>
        <taxon>Endopterygota</taxon>
        <taxon>Diptera</taxon>
        <taxon>Nematocera</taxon>
        <taxon>Chironomoidea</taxon>
        <taxon>Chironomidae</taxon>
        <taxon>Chironominae</taxon>
        <taxon>Chironomus</taxon>
    </lineage>
</organism>
<gene>
    <name evidence="2" type="ORF">CHIRRI_LOCUS4252</name>
</gene>
<name>A0A9N9RQH8_9DIPT</name>
<dbReference type="OrthoDB" id="8065273at2759"/>
<dbReference type="EMBL" id="OU895877">
    <property type="protein sequence ID" value="CAG9801321.1"/>
    <property type="molecule type" value="Genomic_DNA"/>
</dbReference>
<evidence type="ECO:0000313" key="3">
    <source>
        <dbReference type="Proteomes" id="UP001153620"/>
    </source>
</evidence>
<accession>A0A9N9RQH8</accession>
<keyword evidence="3" id="KW-1185">Reference proteome</keyword>
<proteinExistence type="predicted"/>
<reference evidence="2" key="2">
    <citation type="submission" date="2022-10" db="EMBL/GenBank/DDBJ databases">
        <authorList>
            <consortium name="ENA_rothamsted_submissions"/>
            <consortium name="culmorum"/>
            <person name="King R."/>
        </authorList>
    </citation>
    <scope>NUCLEOTIDE SEQUENCE</scope>
</reference>
<feature type="signal peptide" evidence="1">
    <location>
        <begin position="1"/>
        <end position="24"/>
    </location>
</feature>
<keyword evidence="1" id="KW-0732">Signal</keyword>
<sequence length="115" mass="13372">MKNLIIAFALIAAVTCDVSHVVQGDGWYKDETGYHYIEPAPKLDAVEEPVIEVGAFAPYSVPEVQDEVVEIVEEIVPTKEDELREYLPPKQEEFKRKRQIPVRRNKIVRRFVRRH</sequence>
<evidence type="ECO:0000313" key="2">
    <source>
        <dbReference type="EMBL" id="CAG9801321.1"/>
    </source>
</evidence>
<reference evidence="2" key="1">
    <citation type="submission" date="2022-01" db="EMBL/GenBank/DDBJ databases">
        <authorList>
            <person name="King R."/>
        </authorList>
    </citation>
    <scope>NUCLEOTIDE SEQUENCE</scope>
</reference>
<feature type="chain" id="PRO_5040349179" evidence="1">
    <location>
        <begin position="25"/>
        <end position="115"/>
    </location>
</feature>